<dbReference type="InterPro" id="IPR052279">
    <property type="entry name" value="EngB_GTPase"/>
</dbReference>
<evidence type="ECO:0000313" key="10">
    <source>
        <dbReference type="Proteomes" id="UP000242188"/>
    </source>
</evidence>
<dbReference type="NCBIfam" id="TIGR03598">
    <property type="entry name" value="GTPase_YsxC"/>
    <property type="match status" value="1"/>
</dbReference>
<dbReference type="PANTHER" id="PTHR46498">
    <property type="entry name" value="GTP-BINDING PROTEIN 8"/>
    <property type="match status" value="1"/>
</dbReference>
<dbReference type="InterPro" id="IPR030393">
    <property type="entry name" value="G_ENGB_dom"/>
</dbReference>
<evidence type="ECO:0000259" key="8">
    <source>
        <dbReference type="PROSITE" id="PS51706"/>
    </source>
</evidence>
<dbReference type="EMBL" id="NEDP02004037">
    <property type="protein sequence ID" value="OWF47054.1"/>
    <property type="molecule type" value="Genomic_DNA"/>
</dbReference>
<keyword evidence="10" id="KW-1185">Reference proteome</keyword>
<proteinExistence type="inferred from homology"/>
<dbReference type="PROSITE" id="PS51706">
    <property type="entry name" value="G_ENGB"/>
    <property type="match status" value="1"/>
</dbReference>
<dbReference type="GO" id="GO:0005525">
    <property type="term" value="F:GTP binding"/>
    <property type="evidence" value="ECO:0007669"/>
    <property type="project" value="UniProtKB-KW"/>
</dbReference>
<dbReference type="OrthoDB" id="391988at2759"/>
<dbReference type="SUPFAM" id="SSF52540">
    <property type="entry name" value="P-loop containing nucleoside triphosphate hydrolases"/>
    <property type="match status" value="1"/>
</dbReference>
<evidence type="ECO:0000256" key="7">
    <source>
        <dbReference type="ARBA" id="ARBA00023134"/>
    </source>
</evidence>
<reference evidence="9 10" key="1">
    <citation type="journal article" date="2017" name="Nat. Ecol. Evol.">
        <title>Scallop genome provides insights into evolution of bilaterian karyotype and development.</title>
        <authorList>
            <person name="Wang S."/>
            <person name="Zhang J."/>
            <person name="Jiao W."/>
            <person name="Li J."/>
            <person name="Xun X."/>
            <person name="Sun Y."/>
            <person name="Guo X."/>
            <person name="Huan P."/>
            <person name="Dong B."/>
            <person name="Zhang L."/>
            <person name="Hu X."/>
            <person name="Sun X."/>
            <person name="Wang J."/>
            <person name="Zhao C."/>
            <person name="Wang Y."/>
            <person name="Wang D."/>
            <person name="Huang X."/>
            <person name="Wang R."/>
            <person name="Lv J."/>
            <person name="Li Y."/>
            <person name="Zhang Z."/>
            <person name="Liu B."/>
            <person name="Lu W."/>
            <person name="Hui Y."/>
            <person name="Liang J."/>
            <person name="Zhou Z."/>
            <person name="Hou R."/>
            <person name="Li X."/>
            <person name="Liu Y."/>
            <person name="Li H."/>
            <person name="Ning X."/>
            <person name="Lin Y."/>
            <person name="Zhao L."/>
            <person name="Xing Q."/>
            <person name="Dou J."/>
            <person name="Li Y."/>
            <person name="Mao J."/>
            <person name="Guo H."/>
            <person name="Dou H."/>
            <person name="Li T."/>
            <person name="Mu C."/>
            <person name="Jiang W."/>
            <person name="Fu Q."/>
            <person name="Fu X."/>
            <person name="Miao Y."/>
            <person name="Liu J."/>
            <person name="Yu Q."/>
            <person name="Li R."/>
            <person name="Liao H."/>
            <person name="Li X."/>
            <person name="Kong Y."/>
            <person name="Jiang Z."/>
            <person name="Chourrout D."/>
            <person name="Li R."/>
            <person name="Bao Z."/>
        </authorList>
    </citation>
    <scope>NUCLEOTIDE SEQUENCE [LARGE SCALE GENOMIC DNA]</scope>
    <source>
        <strain evidence="9 10">PY_sf001</strain>
    </source>
</reference>
<evidence type="ECO:0000256" key="2">
    <source>
        <dbReference type="ARBA" id="ARBA00009638"/>
    </source>
</evidence>
<keyword evidence="5" id="KW-0547">Nucleotide-binding</keyword>
<evidence type="ECO:0000256" key="3">
    <source>
        <dbReference type="ARBA" id="ARBA00015370"/>
    </source>
</evidence>
<keyword evidence="7" id="KW-0342">GTP-binding</keyword>
<evidence type="ECO:0000256" key="6">
    <source>
        <dbReference type="ARBA" id="ARBA00022842"/>
    </source>
</evidence>
<evidence type="ECO:0000256" key="5">
    <source>
        <dbReference type="ARBA" id="ARBA00022741"/>
    </source>
</evidence>
<feature type="domain" description="EngB-type G" evidence="8">
    <location>
        <begin position="123"/>
        <end position="299"/>
    </location>
</feature>
<evidence type="ECO:0000256" key="4">
    <source>
        <dbReference type="ARBA" id="ARBA00022723"/>
    </source>
</evidence>
<dbReference type="InterPro" id="IPR006073">
    <property type="entry name" value="GTP-bd"/>
</dbReference>
<dbReference type="AlphaFoldDB" id="A0A210QE98"/>
<comment type="similarity">
    <text evidence="2">Belongs to the TRAFAC class TrmE-Era-EngA-EngB-Septin-like GTPase superfamily. EngB GTPase family.</text>
</comment>
<dbReference type="PANTHER" id="PTHR46498:SF1">
    <property type="entry name" value="GTP-BINDING PROTEIN 8"/>
    <property type="match status" value="1"/>
</dbReference>
<evidence type="ECO:0000256" key="1">
    <source>
        <dbReference type="ARBA" id="ARBA00001946"/>
    </source>
</evidence>
<dbReference type="Proteomes" id="UP000242188">
    <property type="component" value="Unassembled WGS sequence"/>
</dbReference>
<comment type="cofactor">
    <cofactor evidence="1">
        <name>Mg(2+)</name>
        <dbReference type="ChEBI" id="CHEBI:18420"/>
    </cofactor>
</comment>
<dbReference type="GO" id="GO:0005739">
    <property type="term" value="C:mitochondrion"/>
    <property type="evidence" value="ECO:0007669"/>
    <property type="project" value="TreeGrafter"/>
</dbReference>
<organism evidence="9 10">
    <name type="scientific">Mizuhopecten yessoensis</name>
    <name type="common">Japanese scallop</name>
    <name type="synonym">Patinopecten yessoensis</name>
    <dbReference type="NCBI Taxonomy" id="6573"/>
    <lineage>
        <taxon>Eukaryota</taxon>
        <taxon>Metazoa</taxon>
        <taxon>Spiralia</taxon>
        <taxon>Lophotrochozoa</taxon>
        <taxon>Mollusca</taxon>
        <taxon>Bivalvia</taxon>
        <taxon>Autobranchia</taxon>
        <taxon>Pteriomorphia</taxon>
        <taxon>Pectinida</taxon>
        <taxon>Pectinoidea</taxon>
        <taxon>Pectinidae</taxon>
        <taxon>Mizuhopecten</taxon>
    </lineage>
</organism>
<dbReference type="Pfam" id="PF01926">
    <property type="entry name" value="MMR_HSR1"/>
    <property type="match status" value="1"/>
</dbReference>
<dbReference type="STRING" id="6573.A0A210QE98"/>
<evidence type="ECO:0000313" key="9">
    <source>
        <dbReference type="EMBL" id="OWF47054.1"/>
    </source>
</evidence>
<accession>A0A210QE98</accession>
<keyword evidence="4" id="KW-0479">Metal-binding</keyword>
<name>A0A210QE98_MIZYE</name>
<dbReference type="Gene3D" id="3.40.50.300">
    <property type="entry name" value="P-loop containing nucleotide triphosphate hydrolases"/>
    <property type="match status" value="1"/>
</dbReference>
<dbReference type="CDD" id="cd01876">
    <property type="entry name" value="YihA_EngB"/>
    <property type="match status" value="1"/>
</dbReference>
<protein>
    <recommendedName>
        <fullName evidence="3">GTP-binding protein 8</fullName>
    </recommendedName>
</protein>
<gene>
    <name evidence="9" type="ORF">KP79_PYT12539</name>
</gene>
<dbReference type="InterPro" id="IPR027417">
    <property type="entry name" value="P-loop_NTPase"/>
</dbReference>
<keyword evidence="6" id="KW-0460">Magnesium</keyword>
<dbReference type="InterPro" id="IPR019987">
    <property type="entry name" value="GTP-bd_ribosome_bio_YsxC"/>
</dbReference>
<comment type="caution">
    <text evidence="9">The sequence shown here is derived from an EMBL/GenBank/DDBJ whole genome shotgun (WGS) entry which is preliminary data.</text>
</comment>
<dbReference type="GO" id="GO:0046872">
    <property type="term" value="F:metal ion binding"/>
    <property type="evidence" value="ECO:0007669"/>
    <property type="project" value="UniProtKB-KW"/>
</dbReference>
<sequence length="305" mass="33872">MNKFRRLLGNQGMVVLSKPGFTWSKLSALLSNTTLGSFGISTSTNIQCLSATDQKKTQLTPYNPISELQPFVAVPIIPEGTASFNPAESEIKFASKFFTPKDESYKIKHIKTAAEIDKLPKYDIPEVAFIGRSNVGKSSLIHTLFSKAPITVLRKLSVSSKPGRTKALQLYQAGGAFTLVDMPGYGHNMPSYFVNCVETYFQKRTKLVRSFILIDAVMGITETDLIGLQMMEEMVIPYVLVLTKIDKVNRHQLVRNLMSVMNYRDEHSRFCLPQPFLVSAHSGAGIELLQTFIAYVTGNMLVTGS</sequence>